<evidence type="ECO:0000313" key="2">
    <source>
        <dbReference type="Proteomes" id="UP000078419"/>
    </source>
</evidence>
<sequence>MRRDSVVVFVGGGGGGGWGVGTLCRLCFGAGFGFLSACSRFLHSGLGGGGCGGYRPLPLSLAVGL</sequence>
<dbReference type="AlphaFoldDB" id="A0AA45ZI81"/>
<evidence type="ECO:0000313" key="1">
    <source>
        <dbReference type="EMBL" id="SBO15074.1"/>
    </source>
</evidence>
<dbReference type="EMBL" id="FLLR01000189">
    <property type="protein sequence ID" value="SBO15074.1"/>
    <property type="molecule type" value="Genomic_DNA"/>
</dbReference>
<dbReference type="Proteomes" id="UP000078419">
    <property type="component" value="Unassembled WGS sequence"/>
</dbReference>
<protein>
    <submittedName>
        <fullName evidence="1">Uncharacterized protein</fullName>
    </submittedName>
</protein>
<comment type="caution">
    <text evidence="1">The sequence shown here is derived from an EMBL/GenBank/DDBJ whole genome shotgun (WGS) entry which is preliminary data.</text>
</comment>
<gene>
    <name evidence="1" type="ORF">ANAPC1_01452</name>
</gene>
<reference evidence="2" key="1">
    <citation type="submission" date="2016-03" db="EMBL/GenBank/DDBJ databases">
        <authorList>
            <person name="Loux Valentin"/>
        </authorList>
    </citation>
    <scope>NUCLEOTIDE SEQUENCE [LARGE SCALE GENOMIC DNA]</scope>
    <source>
        <strain evidence="2">C1</strain>
    </source>
</reference>
<accession>A0AA45ZI81</accession>
<organism evidence="1 2">
    <name type="scientific">Anaplasma phagocytophilum</name>
    <name type="common">Ehrlichia phagocytophila</name>
    <dbReference type="NCBI Taxonomy" id="948"/>
    <lineage>
        <taxon>Bacteria</taxon>
        <taxon>Pseudomonadati</taxon>
        <taxon>Pseudomonadota</taxon>
        <taxon>Alphaproteobacteria</taxon>
        <taxon>Rickettsiales</taxon>
        <taxon>Anaplasmataceae</taxon>
        <taxon>Anaplasma</taxon>
        <taxon>phagocytophilum group</taxon>
    </lineage>
</organism>
<proteinExistence type="predicted"/>
<name>A0AA45ZI81_ANAPH</name>